<dbReference type="InterPro" id="IPR036412">
    <property type="entry name" value="HAD-like_sf"/>
</dbReference>
<keyword evidence="2" id="KW-0479">Metal-binding</keyword>
<keyword evidence="1" id="KW-0963">Cytoplasm</keyword>
<dbReference type="AlphaFoldDB" id="A0A7G8TFN5"/>
<keyword evidence="3 5" id="KW-0378">Hydrolase</keyword>
<dbReference type="NCBIfam" id="TIGR01662">
    <property type="entry name" value="HAD-SF-IIIA"/>
    <property type="match status" value="1"/>
</dbReference>
<dbReference type="RefSeq" id="WP_187037889.1">
    <property type="nucleotide sequence ID" value="NZ_CP060286.1"/>
</dbReference>
<dbReference type="GO" id="GO:0016791">
    <property type="term" value="F:phosphatase activity"/>
    <property type="evidence" value="ECO:0007669"/>
    <property type="project" value="InterPro"/>
</dbReference>
<reference evidence="5 6" key="1">
    <citation type="submission" date="2020-08" db="EMBL/GenBank/DDBJ databases">
        <title>The isolate Caproiciproducens sp. 7D4C2 produces n-caproate at mildly acidic conditions from hexoses: genome and rBOX comparison with related strains and chain-elongating bacteria.</title>
        <authorList>
            <person name="Esquivel-Elizondo S."/>
            <person name="Bagci C."/>
            <person name="Temovska M."/>
            <person name="Jeon B.S."/>
            <person name="Bessarab I."/>
            <person name="Williams R.B.H."/>
            <person name="Huson D.H."/>
            <person name="Angenent L.T."/>
        </authorList>
    </citation>
    <scope>NUCLEOTIDE SEQUENCE [LARGE SCALE GENOMIC DNA]</scope>
    <source>
        <strain evidence="5 6">7D4C2</strain>
    </source>
</reference>
<dbReference type="InterPro" id="IPR005835">
    <property type="entry name" value="NTP_transferase_dom"/>
</dbReference>
<dbReference type="NCBIfam" id="TIGR01656">
    <property type="entry name" value="Histidinol-ppas"/>
    <property type="match status" value="1"/>
</dbReference>
<dbReference type="SUPFAM" id="SSF56784">
    <property type="entry name" value="HAD-like"/>
    <property type="match status" value="1"/>
</dbReference>
<evidence type="ECO:0000259" key="4">
    <source>
        <dbReference type="Pfam" id="PF00483"/>
    </source>
</evidence>
<dbReference type="EMBL" id="CP060286">
    <property type="protein sequence ID" value="QNK42426.1"/>
    <property type="molecule type" value="Genomic_DNA"/>
</dbReference>
<name>A0A7G8TFN5_9FIRM</name>
<dbReference type="Pfam" id="PF13242">
    <property type="entry name" value="Hydrolase_like"/>
    <property type="match status" value="1"/>
</dbReference>
<dbReference type="InterPro" id="IPR029044">
    <property type="entry name" value="Nucleotide-diphossugar_trans"/>
</dbReference>
<dbReference type="GO" id="GO:0046872">
    <property type="term" value="F:metal ion binding"/>
    <property type="evidence" value="ECO:0007669"/>
    <property type="project" value="UniProtKB-KW"/>
</dbReference>
<evidence type="ECO:0000256" key="3">
    <source>
        <dbReference type="ARBA" id="ARBA00022801"/>
    </source>
</evidence>
<dbReference type="CDD" id="cd04181">
    <property type="entry name" value="NTP_transferase"/>
    <property type="match status" value="1"/>
</dbReference>
<dbReference type="Gene3D" id="3.90.550.10">
    <property type="entry name" value="Spore Coat Polysaccharide Biosynthesis Protein SpsA, Chain A"/>
    <property type="match status" value="1"/>
</dbReference>
<dbReference type="Proteomes" id="UP000515909">
    <property type="component" value="Chromosome"/>
</dbReference>
<protein>
    <submittedName>
        <fullName evidence="5">HAD-IIIA family hydrolase</fullName>
    </submittedName>
</protein>
<dbReference type="Pfam" id="PF00483">
    <property type="entry name" value="NTP_transferase"/>
    <property type="match status" value="1"/>
</dbReference>
<gene>
    <name evidence="5" type="ORF">HCR03_09575</name>
</gene>
<sequence>MTAVIMAGGKGTRISSVASDIPKPMIQICGKPVLEHQIDCLRQQGLTDIILVVGYLGRVIEDYFKDGKQFGVTIRYYRETEPLGTAGALYYLKDSLTDDFLLLNGDIIFDVDFQRLIRYHKEKDGIATIFTHPNNHPYDSAIIVTDSESRIVKWLHKEEPRTNYKNRVNSGIHLFSPKIFDCFSKPGKMDLDREILKPLIATRQLFAYDSPEYVRDMGTPERYVSVCSDFKRGLIQAKNLHNKQKAFFLDRDGTLNVEDGFVTSPEQIRLIDGVGQAVKRINESGYLAIVITNQPVIARGECSHQDLRRIHNKLETLLGREGAYLDDIYYCPHHPDKGFPGERVEYKINCDCRKPKPGLILKAGRDYNIDLTASYMVGNGIADIQAGQSAGCQVAKIGLPEQSLPNVMAFSGLQECVKAILG</sequence>
<proteinExistence type="predicted"/>
<dbReference type="KEGG" id="cfem:HCR03_09575"/>
<dbReference type="InterPro" id="IPR023214">
    <property type="entry name" value="HAD_sf"/>
</dbReference>
<evidence type="ECO:0000313" key="5">
    <source>
        <dbReference type="EMBL" id="QNK42426.1"/>
    </source>
</evidence>
<dbReference type="CDD" id="cd07503">
    <property type="entry name" value="HAD_HisB-N"/>
    <property type="match status" value="1"/>
</dbReference>
<dbReference type="SUPFAM" id="SSF53448">
    <property type="entry name" value="Nucleotide-diphospho-sugar transferases"/>
    <property type="match status" value="1"/>
</dbReference>
<organism evidence="5 6">
    <name type="scientific">Caproicibacter fermentans</name>
    <dbReference type="NCBI Taxonomy" id="2576756"/>
    <lineage>
        <taxon>Bacteria</taxon>
        <taxon>Bacillati</taxon>
        <taxon>Bacillota</taxon>
        <taxon>Clostridia</taxon>
        <taxon>Eubacteriales</taxon>
        <taxon>Acutalibacteraceae</taxon>
        <taxon>Caproicibacter</taxon>
    </lineage>
</organism>
<dbReference type="InterPro" id="IPR050486">
    <property type="entry name" value="Mannose-1P_guanyltransferase"/>
</dbReference>
<feature type="domain" description="Nucleotidyl transferase" evidence="4">
    <location>
        <begin position="3"/>
        <end position="227"/>
    </location>
</feature>
<dbReference type="PANTHER" id="PTHR22572">
    <property type="entry name" value="SUGAR-1-PHOSPHATE GUANYL TRANSFERASE"/>
    <property type="match status" value="1"/>
</dbReference>
<dbReference type="InterPro" id="IPR006543">
    <property type="entry name" value="Histidinol-phos"/>
</dbReference>
<evidence type="ECO:0000313" key="6">
    <source>
        <dbReference type="Proteomes" id="UP000515909"/>
    </source>
</evidence>
<evidence type="ECO:0000256" key="2">
    <source>
        <dbReference type="ARBA" id="ARBA00022723"/>
    </source>
</evidence>
<dbReference type="Gene3D" id="3.40.50.1000">
    <property type="entry name" value="HAD superfamily/HAD-like"/>
    <property type="match status" value="1"/>
</dbReference>
<evidence type="ECO:0000256" key="1">
    <source>
        <dbReference type="ARBA" id="ARBA00022490"/>
    </source>
</evidence>
<dbReference type="InterPro" id="IPR006549">
    <property type="entry name" value="HAD-SF_hydro_IIIA"/>
</dbReference>
<accession>A0A7G8TFN5</accession>